<evidence type="ECO:0000256" key="13">
    <source>
        <dbReference type="ARBA" id="ARBA00078009"/>
    </source>
</evidence>
<dbReference type="Proteomes" id="UP000316079">
    <property type="component" value="Unassembled WGS sequence"/>
</dbReference>
<name>A0A553RFK3_9TELE</name>
<comment type="function">
    <text evidence="9">Catalyzes the conversion of the 17-keto group of estrone, 4- and 5-androstenes and 5-alpha-androstanes into their 17-beta-hydroxyl metabolites and the conversion of the 3-keto group of 3-, 3,17- and 3,20- diketosteroids into their 3-hydroxyl metabolites. Exhibits reductive 3-beta-hydroxysteroid dehydrogenase activity toward 5-beta-androstanes, 5-beta-pregnanes, 4-pregnenes and bile acids. May also reduce endogenous and exogenous alpha-dicarbonyl compounds and xenobiotic alicyclic ketones.</text>
</comment>
<organism evidence="16 17">
    <name type="scientific">Danionella cerebrum</name>
    <dbReference type="NCBI Taxonomy" id="2873325"/>
    <lineage>
        <taxon>Eukaryota</taxon>
        <taxon>Metazoa</taxon>
        <taxon>Chordata</taxon>
        <taxon>Craniata</taxon>
        <taxon>Vertebrata</taxon>
        <taxon>Euteleostomi</taxon>
        <taxon>Actinopterygii</taxon>
        <taxon>Neopterygii</taxon>
        <taxon>Teleostei</taxon>
        <taxon>Ostariophysi</taxon>
        <taxon>Cypriniformes</taxon>
        <taxon>Danionidae</taxon>
        <taxon>Danioninae</taxon>
        <taxon>Danionella</taxon>
    </lineage>
</organism>
<evidence type="ECO:0000256" key="6">
    <source>
        <dbReference type="ARBA" id="ARBA00048022"/>
    </source>
</evidence>
<evidence type="ECO:0000313" key="16">
    <source>
        <dbReference type="EMBL" id="TRZ00961.1"/>
    </source>
</evidence>
<dbReference type="OrthoDB" id="1933717at2759"/>
<comment type="pathway">
    <text evidence="5">Steroid biosynthesis; estrogen biosynthesis.</text>
</comment>
<dbReference type="PRINTS" id="PR00080">
    <property type="entry name" value="SDRFAMILY"/>
</dbReference>
<dbReference type="PANTHER" id="PTHR43115">
    <property type="entry name" value="DEHYDROGENASE/REDUCTASE SDR FAMILY MEMBER 11"/>
    <property type="match status" value="1"/>
</dbReference>
<proteinExistence type="inferred from homology"/>
<dbReference type="Pfam" id="PF00106">
    <property type="entry name" value="adh_short"/>
    <property type="match status" value="1"/>
</dbReference>
<dbReference type="Gene3D" id="3.40.50.720">
    <property type="entry name" value="NAD(P)-binding Rossmann-like Domain"/>
    <property type="match status" value="1"/>
</dbReference>
<evidence type="ECO:0000256" key="9">
    <source>
        <dbReference type="ARBA" id="ARBA00054702"/>
    </source>
</evidence>
<gene>
    <name evidence="16" type="ORF">DNTS_029978</name>
</gene>
<evidence type="ECO:0000256" key="2">
    <source>
        <dbReference type="ARBA" id="ARBA00023002"/>
    </source>
</evidence>
<evidence type="ECO:0000256" key="12">
    <source>
        <dbReference type="ARBA" id="ARBA00077379"/>
    </source>
</evidence>
<comment type="caution">
    <text evidence="16">The sequence shown here is derived from an EMBL/GenBank/DDBJ whole genome shotgun (WGS) entry which is preliminary data.</text>
</comment>
<evidence type="ECO:0000256" key="8">
    <source>
        <dbReference type="ARBA" id="ARBA00052853"/>
    </source>
</evidence>
<evidence type="ECO:0000256" key="1">
    <source>
        <dbReference type="ARBA" id="ARBA00006484"/>
    </source>
</evidence>
<reference evidence="16 17" key="1">
    <citation type="journal article" date="2019" name="Sci. Data">
        <title>Hybrid genome assembly and annotation of Danionella translucida.</title>
        <authorList>
            <person name="Kadobianskyi M."/>
            <person name="Schulze L."/>
            <person name="Schuelke M."/>
            <person name="Judkewitz B."/>
        </authorList>
    </citation>
    <scope>NUCLEOTIDE SEQUENCE [LARGE SCALE GENOMIC DNA]</scope>
    <source>
        <strain evidence="16 17">Bolton</strain>
    </source>
</reference>
<protein>
    <recommendedName>
        <fullName evidence="10">Dehydrogenase/reductase SDR family member 11</fullName>
        <ecNumber evidence="3">1.1.1.270</ecNumber>
        <ecNumber evidence="4">1.1.1.62</ecNumber>
    </recommendedName>
    <alternativeName>
        <fullName evidence="11">17-beta-hydroxysteroid dehydrogenase</fullName>
    </alternativeName>
    <alternativeName>
        <fullName evidence="12">3-beta-hydroxysteroid 3-dehydrogenase</fullName>
    </alternativeName>
    <alternativeName>
        <fullName evidence="14">Estradiol 17-beta-dehydrogenase</fullName>
    </alternativeName>
    <alternativeName>
        <fullName evidence="13">Short-chain dehydrogenase/reductase family 24C member 1</fullName>
    </alternativeName>
</protein>
<dbReference type="PRINTS" id="PR00081">
    <property type="entry name" value="GDHRDH"/>
</dbReference>
<evidence type="ECO:0000256" key="14">
    <source>
        <dbReference type="ARBA" id="ARBA00078574"/>
    </source>
</evidence>
<dbReference type="SUPFAM" id="SSF51735">
    <property type="entry name" value="NAD(P)-binding Rossmann-fold domains"/>
    <property type="match status" value="1"/>
</dbReference>
<evidence type="ECO:0000256" key="4">
    <source>
        <dbReference type="ARBA" id="ARBA00024072"/>
    </source>
</evidence>
<dbReference type="InterPro" id="IPR036291">
    <property type="entry name" value="NAD(P)-bd_dom_sf"/>
</dbReference>
<comment type="similarity">
    <text evidence="1 15">Belongs to the short-chain dehydrogenases/reductases (SDR) family.</text>
</comment>
<comment type="catalytic activity">
    <reaction evidence="8">
        <text>a 3beta-hydroxysteroid + NADP(+) = a 3-oxosteroid + NADPH + H(+)</text>
        <dbReference type="Rhea" id="RHEA:34787"/>
        <dbReference type="ChEBI" id="CHEBI:15378"/>
        <dbReference type="ChEBI" id="CHEBI:36836"/>
        <dbReference type="ChEBI" id="CHEBI:47788"/>
        <dbReference type="ChEBI" id="CHEBI:57783"/>
        <dbReference type="ChEBI" id="CHEBI:58349"/>
        <dbReference type="EC" id="1.1.1.270"/>
    </reaction>
</comment>
<evidence type="ECO:0000256" key="7">
    <source>
        <dbReference type="ARBA" id="ARBA00048906"/>
    </source>
</evidence>
<evidence type="ECO:0000256" key="5">
    <source>
        <dbReference type="ARBA" id="ARBA00037929"/>
    </source>
</evidence>
<sequence length="282" mass="30726">MDRWKGRVALVTGASAGIGAAVAKTLVQHGMKVVGCARNVDRIKDLSAECFSSGYSGTLLPYKCDLTVEEEVLSMFSWIKAEHQGVDVCINNAGLACPEPLLTGKTSGWKNMLDLNVMALSLCTREAYQSMKERCIDDGHFININSICGHRVINHPDAHFYTATKYAVTALTEGLRQELRQTKTHMRATSISPGLVLTEFTSKFFSENKEKTAAVFASFKSLQAGDIASAIVYVLSAPPHVQVSWRNRDNASGAVDVRGLAELDHSSLTPFDISQEQNPVSV</sequence>
<evidence type="ECO:0000256" key="15">
    <source>
        <dbReference type="RuleBase" id="RU000363"/>
    </source>
</evidence>
<dbReference type="EMBL" id="SRMA01024191">
    <property type="protein sequence ID" value="TRZ00961.1"/>
    <property type="molecule type" value="Genomic_DNA"/>
</dbReference>
<dbReference type="CDD" id="cd05343">
    <property type="entry name" value="Mgc4172-like_SDR_c"/>
    <property type="match status" value="1"/>
</dbReference>
<dbReference type="FunFam" id="3.40.50.720:FF:000047">
    <property type="entry name" value="NADP-dependent L-serine/L-allo-threonine dehydrogenase"/>
    <property type="match status" value="1"/>
</dbReference>
<dbReference type="AlphaFoldDB" id="A0A553RFK3"/>
<comment type="catalytic activity">
    <reaction evidence="7">
        <text>17beta-estradiol + NADP(+) = estrone + NADPH + H(+)</text>
        <dbReference type="Rhea" id="RHEA:24616"/>
        <dbReference type="ChEBI" id="CHEBI:15378"/>
        <dbReference type="ChEBI" id="CHEBI:16469"/>
        <dbReference type="ChEBI" id="CHEBI:17263"/>
        <dbReference type="ChEBI" id="CHEBI:57783"/>
        <dbReference type="ChEBI" id="CHEBI:58349"/>
        <dbReference type="EC" id="1.1.1.62"/>
    </reaction>
</comment>
<evidence type="ECO:0000256" key="3">
    <source>
        <dbReference type="ARBA" id="ARBA00023621"/>
    </source>
</evidence>
<dbReference type="GO" id="GO:0004303">
    <property type="term" value="F:estradiol 17-beta-dehydrogenase [NAD(P)+] activity"/>
    <property type="evidence" value="ECO:0007669"/>
    <property type="project" value="UniProtKB-EC"/>
</dbReference>
<dbReference type="EC" id="1.1.1.270" evidence="3"/>
<dbReference type="InterPro" id="IPR002347">
    <property type="entry name" value="SDR_fam"/>
</dbReference>
<keyword evidence="2" id="KW-0560">Oxidoreductase</keyword>
<dbReference type="STRING" id="623744.A0A553RFK3"/>
<evidence type="ECO:0000256" key="10">
    <source>
        <dbReference type="ARBA" id="ARBA00069606"/>
    </source>
</evidence>
<dbReference type="EC" id="1.1.1.62" evidence="4"/>
<accession>A0A553RFK3</accession>
<comment type="catalytic activity">
    <reaction evidence="6">
        <text>17beta-estradiol + NAD(+) = estrone + NADH + H(+)</text>
        <dbReference type="Rhea" id="RHEA:24612"/>
        <dbReference type="ChEBI" id="CHEBI:15378"/>
        <dbReference type="ChEBI" id="CHEBI:16469"/>
        <dbReference type="ChEBI" id="CHEBI:17263"/>
        <dbReference type="ChEBI" id="CHEBI:57540"/>
        <dbReference type="ChEBI" id="CHEBI:57945"/>
        <dbReference type="EC" id="1.1.1.62"/>
    </reaction>
</comment>
<keyword evidence="17" id="KW-1185">Reference proteome</keyword>
<evidence type="ECO:0000313" key="17">
    <source>
        <dbReference type="Proteomes" id="UP000316079"/>
    </source>
</evidence>
<evidence type="ECO:0000256" key="11">
    <source>
        <dbReference type="ARBA" id="ARBA00075978"/>
    </source>
</evidence>
<dbReference type="GO" id="GO:0000253">
    <property type="term" value="F:3-beta-hydroxysteroid 3-dehydrogenase (NADP+) activity"/>
    <property type="evidence" value="ECO:0007669"/>
    <property type="project" value="UniProtKB-EC"/>
</dbReference>
<dbReference type="PANTHER" id="PTHR43115:SF4">
    <property type="entry name" value="DEHYDROGENASE_REDUCTASE SDR FAMILY MEMBER 11"/>
    <property type="match status" value="1"/>
</dbReference>